<keyword evidence="2" id="KW-0436">Ligase</keyword>
<dbReference type="GO" id="GO:0016874">
    <property type="term" value="F:ligase activity"/>
    <property type="evidence" value="ECO:0007669"/>
    <property type="project" value="UniProtKB-KW"/>
</dbReference>
<organism evidence="2 3">
    <name type="scientific">Striga asiatica</name>
    <name type="common">Asiatic witchweed</name>
    <name type="synonym">Buchnera asiatica</name>
    <dbReference type="NCBI Taxonomy" id="4170"/>
    <lineage>
        <taxon>Eukaryota</taxon>
        <taxon>Viridiplantae</taxon>
        <taxon>Streptophyta</taxon>
        <taxon>Embryophyta</taxon>
        <taxon>Tracheophyta</taxon>
        <taxon>Spermatophyta</taxon>
        <taxon>Magnoliopsida</taxon>
        <taxon>eudicotyledons</taxon>
        <taxon>Gunneridae</taxon>
        <taxon>Pentapetalae</taxon>
        <taxon>asterids</taxon>
        <taxon>lamiids</taxon>
        <taxon>Lamiales</taxon>
        <taxon>Orobanchaceae</taxon>
        <taxon>Buchnereae</taxon>
        <taxon>Striga</taxon>
    </lineage>
</organism>
<evidence type="ECO:0000313" key="3">
    <source>
        <dbReference type="Proteomes" id="UP000325081"/>
    </source>
</evidence>
<protein>
    <submittedName>
        <fullName evidence="2">Alanine--tRNA ligase</fullName>
    </submittedName>
</protein>
<accession>A0A5A7Q1L2</accession>
<dbReference type="AlphaFoldDB" id="A0A5A7Q1L2"/>
<sequence>MQMLLLSRWMKGHPPSSRDTTSELASNNSELEQELGGLKAEVASLEAELAASESSLADIVRVANGSKDQSWWLFETTECVIEATASVSRDITETKGMHQSLVNLSKSVLSEGAAVSFESFQYSEFASYYSRAT</sequence>
<reference evidence="3" key="1">
    <citation type="journal article" date="2019" name="Curr. Biol.">
        <title>Genome Sequence of Striga asiatica Provides Insight into the Evolution of Plant Parasitism.</title>
        <authorList>
            <person name="Yoshida S."/>
            <person name="Kim S."/>
            <person name="Wafula E.K."/>
            <person name="Tanskanen J."/>
            <person name="Kim Y.M."/>
            <person name="Honaas L."/>
            <person name="Yang Z."/>
            <person name="Spallek T."/>
            <person name="Conn C.E."/>
            <person name="Ichihashi Y."/>
            <person name="Cheong K."/>
            <person name="Cui S."/>
            <person name="Der J.P."/>
            <person name="Gundlach H."/>
            <person name="Jiao Y."/>
            <person name="Hori C."/>
            <person name="Ishida J.K."/>
            <person name="Kasahara H."/>
            <person name="Kiba T."/>
            <person name="Kim M.S."/>
            <person name="Koo N."/>
            <person name="Laohavisit A."/>
            <person name="Lee Y.H."/>
            <person name="Lumba S."/>
            <person name="McCourt P."/>
            <person name="Mortimer J.C."/>
            <person name="Mutuku J.M."/>
            <person name="Nomura T."/>
            <person name="Sasaki-Sekimoto Y."/>
            <person name="Seto Y."/>
            <person name="Wang Y."/>
            <person name="Wakatake T."/>
            <person name="Sakakibara H."/>
            <person name="Demura T."/>
            <person name="Yamaguchi S."/>
            <person name="Yoneyama K."/>
            <person name="Manabe R.I."/>
            <person name="Nelson D.C."/>
            <person name="Schulman A.H."/>
            <person name="Timko M.P."/>
            <person name="dePamphilis C.W."/>
            <person name="Choi D."/>
            <person name="Shirasu K."/>
        </authorList>
    </citation>
    <scope>NUCLEOTIDE SEQUENCE [LARGE SCALE GENOMIC DNA]</scope>
    <source>
        <strain evidence="3">cv. UVA1</strain>
    </source>
</reference>
<gene>
    <name evidence="2" type="ORF">STAS_15573</name>
</gene>
<evidence type="ECO:0000256" key="1">
    <source>
        <dbReference type="SAM" id="MobiDB-lite"/>
    </source>
</evidence>
<proteinExistence type="predicted"/>
<dbReference type="Proteomes" id="UP000325081">
    <property type="component" value="Unassembled WGS sequence"/>
</dbReference>
<feature type="region of interest" description="Disordered" evidence="1">
    <location>
        <begin position="10"/>
        <end position="30"/>
    </location>
</feature>
<feature type="compositionally biased region" description="Polar residues" evidence="1">
    <location>
        <begin position="17"/>
        <end position="30"/>
    </location>
</feature>
<comment type="caution">
    <text evidence="2">The sequence shown here is derived from an EMBL/GenBank/DDBJ whole genome shotgun (WGS) entry which is preliminary data.</text>
</comment>
<dbReference type="EMBL" id="BKCP01005572">
    <property type="protein sequence ID" value="GER39000.1"/>
    <property type="molecule type" value="Genomic_DNA"/>
</dbReference>
<keyword evidence="3" id="KW-1185">Reference proteome</keyword>
<name>A0A5A7Q1L2_STRAF</name>
<evidence type="ECO:0000313" key="2">
    <source>
        <dbReference type="EMBL" id="GER39000.1"/>
    </source>
</evidence>